<accession>A0A0A8Z076</accession>
<reference evidence="1" key="2">
    <citation type="journal article" date="2015" name="Data Brief">
        <title>Shoot transcriptome of the giant reed, Arundo donax.</title>
        <authorList>
            <person name="Barrero R.A."/>
            <person name="Guerrero F.D."/>
            <person name="Moolhuijzen P."/>
            <person name="Goolsby J.A."/>
            <person name="Tidwell J."/>
            <person name="Bellgard S.E."/>
            <person name="Bellgard M.I."/>
        </authorList>
    </citation>
    <scope>NUCLEOTIDE SEQUENCE</scope>
    <source>
        <tissue evidence="1">Shoot tissue taken approximately 20 cm above the soil surface</tissue>
    </source>
</reference>
<name>A0A0A8Z076_ARUDO</name>
<proteinExistence type="predicted"/>
<evidence type="ECO:0000313" key="1">
    <source>
        <dbReference type="EMBL" id="JAD28272.1"/>
    </source>
</evidence>
<sequence length="34" mass="3897">MPRVCLIMLTPLIHQGSQIPLYQVWLSNEYPSPA</sequence>
<reference evidence="1" key="1">
    <citation type="submission" date="2014-09" db="EMBL/GenBank/DDBJ databases">
        <authorList>
            <person name="Magalhaes I.L.F."/>
            <person name="Oliveira U."/>
            <person name="Santos F.R."/>
            <person name="Vidigal T.H.D.A."/>
            <person name="Brescovit A.D."/>
            <person name="Santos A.J."/>
        </authorList>
    </citation>
    <scope>NUCLEOTIDE SEQUENCE</scope>
    <source>
        <tissue evidence="1">Shoot tissue taken approximately 20 cm above the soil surface</tissue>
    </source>
</reference>
<dbReference type="AlphaFoldDB" id="A0A0A8Z076"/>
<dbReference type="EMBL" id="GBRH01269623">
    <property type="protein sequence ID" value="JAD28272.1"/>
    <property type="molecule type" value="Transcribed_RNA"/>
</dbReference>
<organism evidence="1">
    <name type="scientific">Arundo donax</name>
    <name type="common">Giant reed</name>
    <name type="synonym">Donax arundinaceus</name>
    <dbReference type="NCBI Taxonomy" id="35708"/>
    <lineage>
        <taxon>Eukaryota</taxon>
        <taxon>Viridiplantae</taxon>
        <taxon>Streptophyta</taxon>
        <taxon>Embryophyta</taxon>
        <taxon>Tracheophyta</taxon>
        <taxon>Spermatophyta</taxon>
        <taxon>Magnoliopsida</taxon>
        <taxon>Liliopsida</taxon>
        <taxon>Poales</taxon>
        <taxon>Poaceae</taxon>
        <taxon>PACMAD clade</taxon>
        <taxon>Arundinoideae</taxon>
        <taxon>Arundineae</taxon>
        <taxon>Arundo</taxon>
    </lineage>
</organism>
<protein>
    <submittedName>
        <fullName evidence="1">Uncharacterized protein</fullName>
    </submittedName>
</protein>